<feature type="region of interest" description="Disordered" evidence="1">
    <location>
        <begin position="33"/>
        <end position="65"/>
    </location>
</feature>
<evidence type="ECO:0000313" key="3">
    <source>
        <dbReference type="Proteomes" id="UP000682811"/>
    </source>
</evidence>
<name>A0A919YCS5_9BACL</name>
<reference evidence="2 3" key="1">
    <citation type="submission" date="2021-03" db="EMBL/GenBank/DDBJ databases">
        <title>Antimicrobial resistance genes in bacteria isolated from Japanese honey, and their potential for conferring macrolide and lincosamide resistance in the American foulbrood pathogen Paenibacillus larvae.</title>
        <authorList>
            <person name="Okamoto M."/>
            <person name="Kumagai M."/>
            <person name="Kanamori H."/>
            <person name="Takamatsu D."/>
        </authorList>
    </citation>
    <scope>NUCLEOTIDE SEQUENCE [LARGE SCALE GENOMIC DNA]</scope>
    <source>
        <strain evidence="2 3">J34TS1</strain>
    </source>
</reference>
<organism evidence="2 3">
    <name type="scientific">Paenibacillus azoreducens</name>
    <dbReference type="NCBI Taxonomy" id="116718"/>
    <lineage>
        <taxon>Bacteria</taxon>
        <taxon>Bacillati</taxon>
        <taxon>Bacillota</taxon>
        <taxon>Bacilli</taxon>
        <taxon>Bacillales</taxon>
        <taxon>Paenibacillaceae</taxon>
        <taxon>Paenibacillus</taxon>
    </lineage>
</organism>
<dbReference type="Proteomes" id="UP000682811">
    <property type="component" value="Unassembled WGS sequence"/>
</dbReference>
<protein>
    <submittedName>
        <fullName evidence="2">Uncharacterized protein</fullName>
    </submittedName>
</protein>
<dbReference type="AlphaFoldDB" id="A0A919YCS5"/>
<gene>
    <name evidence="2" type="ORF">J34TS1_28240</name>
</gene>
<dbReference type="EMBL" id="BORT01000011">
    <property type="protein sequence ID" value="GIO48059.1"/>
    <property type="molecule type" value="Genomic_DNA"/>
</dbReference>
<evidence type="ECO:0000313" key="2">
    <source>
        <dbReference type="EMBL" id="GIO48059.1"/>
    </source>
</evidence>
<evidence type="ECO:0000256" key="1">
    <source>
        <dbReference type="SAM" id="MobiDB-lite"/>
    </source>
</evidence>
<keyword evidence="3" id="KW-1185">Reference proteome</keyword>
<proteinExistence type="predicted"/>
<sequence length="65" mass="7472">MPGGGIEEKNGYHYTDYDNLMCRMDFDQARGKKLEADMDDNSGRERGLDSGDRHRACEGARFRKK</sequence>
<accession>A0A919YCS5</accession>
<comment type="caution">
    <text evidence="2">The sequence shown here is derived from an EMBL/GenBank/DDBJ whole genome shotgun (WGS) entry which is preliminary data.</text>
</comment>